<dbReference type="PRINTS" id="PR00039">
    <property type="entry name" value="HTHLYSR"/>
</dbReference>
<name>A0A1L5PP27_PSEPU</name>
<proteinExistence type="inferred from homology"/>
<dbReference type="Gene3D" id="1.10.10.10">
    <property type="entry name" value="Winged helix-like DNA-binding domain superfamily/Winged helix DNA-binding domain"/>
    <property type="match status" value="1"/>
</dbReference>
<dbReference type="AlphaFoldDB" id="A0A1L5PP27"/>
<dbReference type="EMBL" id="CP018743">
    <property type="protein sequence ID" value="APO81903.1"/>
    <property type="molecule type" value="Genomic_DNA"/>
</dbReference>
<dbReference type="CDD" id="cd08414">
    <property type="entry name" value="PBP2_LTTR_aromatics_like"/>
    <property type="match status" value="1"/>
</dbReference>
<dbReference type="RefSeq" id="WP_075044794.1">
    <property type="nucleotide sequence ID" value="NZ_CP018743.1"/>
</dbReference>
<dbReference type="FunFam" id="1.10.10.10:FF:000001">
    <property type="entry name" value="LysR family transcriptional regulator"/>
    <property type="match status" value="1"/>
</dbReference>
<dbReference type="GO" id="GO:0003700">
    <property type="term" value="F:DNA-binding transcription factor activity"/>
    <property type="evidence" value="ECO:0007669"/>
    <property type="project" value="InterPro"/>
</dbReference>
<evidence type="ECO:0000256" key="3">
    <source>
        <dbReference type="ARBA" id="ARBA00023125"/>
    </source>
</evidence>
<dbReference type="InterPro" id="IPR005119">
    <property type="entry name" value="LysR_subst-bd"/>
</dbReference>
<evidence type="ECO:0000313" key="6">
    <source>
        <dbReference type="EMBL" id="APO81903.1"/>
    </source>
</evidence>
<dbReference type="Proteomes" id="UP000185146">
    <property type="component" value="Chromosome"/>
</dbReference>
<reference evidence="6 7" key="1">
    <citation type="submission" date="2016-12" db="EMBL/GenBank/DDBJ databases">
        <title>Draft Genome Sequence of Mercury Resistant Pseudomonas DRA525.</title>
        <authorList>
            <person name="Drace K.M."/>
        </authorList>
    </citation>
    <scope>NUCLEOTIDE SEQUENCE [LARGE SCALE GENOMIC DNA]</scope>
    <source>
        <strain evidence="6 7">DRA525</strain>
    </source>
</reference>
<dbReference type="GO" id="GO:0032993">
    <property type="term" value="C:protein-DNA complex"/>
    <property type="evidence" value="ECO:0007669"/>
    <property type="project" value="TreeGrafter"/>
</dbReference>
<evidence type="ECO:0000256" key="2">
    <source>
        <dbReference type="ARBA" id="ARBA00023015"/>
    </source>
</evidence>
<dbReference type="Gene3D" id="3.40.190.10">
    <property type="entry name" value="Periplasmic binding protein-like II"/>
    <property type="match status" value="2"/>
</dbReference>
<protein>
    <submittedName>
        <fullName evidence="6">LysR family transcriptional regulator</fullName>
    </submittedName>
</protein>
<dbReference type="GO" id="GO:0003677">
    <property type="term" value="F:DNA binding"/>
    <property type="evidence" value="ECO:0007669"/>
    <property type="project" value="UniProtKB-KW"/>
</dbReference>
<comment type="similarity">
    <text evidence="1">Belongs to the LysR transcriptional regulatory family.</text>
</comment>
<dbReference type="Pfam" id="PF00126">
    <property type="entry name" value="HTH_1"/>
    <property type="match status" value="1"/>
</dbReference>
<dbReference type="SUPFAM" id="SSF46785">
    <property type="entry name" value="Winged helix' DNA-binding domain"/>
    <property type="match status" value="1"/>
</dbReference>
<dbReference type="SUPFAM" id="SSF53850">
    <property type="entry name" value="Periplasmic binding protein-like II"/>
    <property type="match status" value="1"/>
</dbReference>
<accession>A0A1L5PP27</accession>
<dbReference type="InterPro" id="IPR000847">
    <property type="entry name" value="LysR_HTH_N"/>
</dbReference>
<feature type="domain" description="HTH lysR-type" evidence="5">
    <location>
        <begin position="1"/>
        <end position="59"/>
    </location>
</feature>
<gene>
    <name evidence="6" type="ORF">BL240_10815</name>
</gene>
<dbReference type="PROSITE" id="PS50931">
    <property type="entry name" value="HTH_LYSR"/>
    <property type="match status" value="1"/>
</dbReference>
<organism evidence="6 7">
    <name type="scientific">Pseudomonas putida</name>
    <name type="common">Arthrobacter siderocapsulatus</name>
    <dbReference type="NCBI Taxonomy" id="303"/>
    <lineage>
        <taxon>Bacteria</taxon>
        <taxon>Pseudomonadati</taxon>
        <taxon>Pseudomonadota</taxon>
        <taxon>Gammaproteobacteria</taxon>
        <taxon>Pseudomonadales</taxon>
        <taxon>Pseudomonadaceae</taxon>
        <taxon>Pseudomonas</taxon>
    </lineage>
</organism>
<dbReference type="InterPro" id="IPR036390">
    <property type="entry name" value="WH_DNA-bd_sf"/>
</dbReference>
<sequence>MQDLRQLRYFVAVAECENVGRAAEQLHISQSPLSRQIAQLEDNLGLALFERRNQRLYLTRDGRTFLAEARGLLKHAERLESLGKRLGRGEEGGLCIGYVNHAIHAGVLPGAVRAIRGERPKIHIALYNMTPNEQFEGLRQRSLDIALVCEPPPKNDPDLRGQPVLDDPLLLAIPAAHPLASKAELTPADLHEQDWIITGGQPDQGHKRDDFIARCGDAGFTPRLSLEANDPLSVLGLVSAGLGLAMVQSSLSASAGPTVVLRQLDWFQPSEQLWAVWHQVDLRPIVGIFRERVLALAEQGLDKSRQV</sequence>
<keyword evidence="4" id="KW-0804">Transcription</keyword>
<dbReference type="PANTHER" id="PTHR30346">
    <property type="entry name" value="TRANSCRIPTIONAL DUAL REGULATOR HCAR-RELATED"/>
    <property type="match status" value="1"/>
</dbReference>
<dbReference type="InterPro" id="IPR036388">
    <property type="entry name" value="WH-like_DNA-bd_sf"/>
</dbReference>
<keyword evidence="3" id="KW-0238">DNA-binding</keyword>
<dbReference type="PANTHER" id="PTHR30346:SF17">
    <property type="entry name" value="LYSR FAMILY TRANSCRIPTIONAL REGULATOR"/>
    <property type="match status" value="1"/>
</dbReference>
<evidence type="ECO:0000313" key="7">
    <source>
        <dbReference type="Proteomes" id="UP000185146"/>
    </source>
</evidence>
<keyword evidence="2" id="KW-0805">Transcription regulation</keyword>
<evidence type="ECO:0000256" key="1">
    <source>
        <dbReference type="ARBA" id="ARBA00009437"/>
    </source>
</evidence>
<evidence type="ECO:0000259" key="5">
    <source>
        <dbReference type="PROSITE" id="PS50931"/>
    </source>
</evidence>
<evidence type="ECO:0000256" key="4">
    <source>
        <dbReference type="ARBA" id="ARBA00023163"/>
    </source>
</evidence>
<dbReference type="Pfam" id="PF03466">
    <property type="entry name" value="LysR_substrate"/>
    <property type="match status" value="1"/>
</dbReference>